<dbReference type="InterPro" id="IPR036514">
    <property type="entry name" value="SGNH_hydro_sf"/>
</dbReference>
<dbReference type="GO" id="GO:0072686">
    <property type="term" value="C:mitotic spindle"/>
    <property type="evidence" value="ECO:0007669"/>
    <property type="project" value="TreeGrafter"/>
</dbReference>
<protein>
    <recommendedName>
        <fullName evidence="6">Laminin G domain-containing protein</fullName>
    </recommendedName>
</protein>
<evidence type="ECO:0000256" key="5">
    <source>
        <dbReference type="SAM" id="Coils"/>
    </source>
</evidence>
<feature type="coiled-coil region" evidence="5">
    <location>
        <begin position="961"/>
        <end position="1020"/>
    </location>
</feature>
<keyword evidence="5" id="KW-0175">Coiled coil</keyword>
<dbReference type="PANTHER" id="PTHR47970:SF12">
    <property type="entry name" value="KINESIN FAMILY MEMBER 11"/>
    <property type="match status" value="1"/>
</dbReference>
<dbReference type="InParanoid" id="A0A482WKT4"/>
<gene>
    <name evidence="7" type="ORF">LSTR_LSTR013096</name>
</gene>
<dbReference type="SMR" id="A0A482WKT4"/>
<evidence type="ECO:0000313" key="7">
    <source>
        <dbReference type="EMBL" id="RZF33930.1"/>
    </source>
</evidence>
<feature type="domain" description="Laminin G" evidence="6">
    <location>
        <begin position="1062"/>
        <end position="1134"/>
    </location>
</feature>
<dbReference type="PANTHER" id="PTHR47970">
    <property type="entry name" value="KINESIN-LIKE PROTEIN KIF11"/>
    <property type="match status" value="1"/>
</dbReference>
<dbReference type="OrthoDB" id="8545473at2759"/>
<name>A0A482WKT4_LAOST</name>
<dbReference type="SUPFAM" id="SSF49899">
    <property type="entry name" value="Concanavalin A-like lectins/glucanases"/>
    <property type="match status" value="2"/>
</dbReference>
<dbReference type="GO" id="GO:0090307">
    <property type="term" value="P:mitotic spindle assembly"/>
    <property type="evidence" value="ECO:0007669"/>
    <property type="project" value="TreeGrafter"/>
</dbReference>
<keyword evidence="4" id="KW-0206">Cytoskeleton</keyword>
<dbReference type="InterPro" id="IPR047149">
    <property type="entry name" value="KIF11-like"/>
</dbReference>
<evidence type="ECO:0000313" key="8">
    <source>
        <dbReference type="Proteomes" id="UP000291343"/>
    </source>
</evidence>
<dbReference type="GO" id="GO:0005876">
    <property type="term" value="C:spindle microtubule"/>
    <property type="evidence" value="ECO:0007669"/>
    <property type="project" value="TreeGrafter"/>
</dbReference>
<dbReference type="SUPFAM" id="SSF52266">
    <property type="entry name" value="SGNH hydrolase"/>
    <property type="match status" value="1"/>
</dbReference>
<comment type="caution">
    <text evidence="7">The sequence shown here is derived from an EMBL/GenBank/DDBJ whole genome shotgun (WGS) entry which is preliminary data.</text>
</comment>
<comment type="subcellular location">
    <subcellularLocation>
        <location evidence="1">Cytoplasm</location>
        <location evidence="1">Cytoskeleton</location>
    </subcellularLocation>
</comment>
<dbReference type="InterPro" id="IPR001791">
    <property type="entry name" value="Laminin_G"/>
</dbReference>
<reference evidence="7 8" key="1">
    <citation type="journal article" date="2017" name="Gigascience">
        <title>Genome sequence of the small brown planthopper, Laodelphax striatellus.</title>
        <authorList>
            <person name="Zhu J."/>
            <person name="Jiang F."/>
            <person name="Wang X."/>
            <person name="Yang P."/>
            <person name="Bao Y."/>
            <person name="Zhao W."/>
            <person name="Wang W."/>
            <person name="Lu H."/>
            <person name="Wang Q."/>
            <person name="Cui N."/>
            <person name="Li J."/>
            <person name="Chen X."/>
            <person name="Luo L."/>
            <person name="Yu J."/>
            <person name="Kang L."/>
            <person name="Cui F."/>
        </authorList>
    </citation>
    <scope>NUCLEOTIDE SEQUENCE [LARGE SCALE GENOMIC DNA]</scope>
    <source>
        <strain evidence="7">Lst14</strain>
    </source>
</reference>
<keyword evidence="3" id="KW-0505">Motor protein</keyword>
<proteinExistence type="predicted"/>
<dbReference type="Gene3D" id="3.40.50.1110">
    <property type="entry name" value="SGNH hydrolase"/>
    <property type="match status" value="1"/>
</dbReference>
<keyword evidence="2" id="KW-0963">Cytoplasm</keyword>
<dbReference type="Proteomes" id="UP000291343">
    <property type="component" value="Unassembled WGS sequence"/>
</dbReference>
<dbReference type="GO" id="GO:0008574">
    <property type="term" value="F:plus-end-directed microtubule motor activity"/>
    <property type="evidence" value="ECO:0007669"/>
    <property type="project" value="TreeGrafter"/>
</dbReference>
<feature type="coiled-coil region" evidence="5">
    <location>
        <begin position="640"/>
        <end position="667"/>
    </location>
</feature>
<dbReference type="STRING" id="195883.A0A482WKT4"/>
<dbReference type="AlphaFoldDB" id="A0A482WKT4"/>
<evidence type="ECO:0000256" key="1">
    <source>
        <dbReference type="ARBA" id="ARBA00004245"/>
    </source>
</evidence>
<accession>A0A482WKT4</accession>
<sequence>MNNDKNYDKGNEKIQKIKSTATLQRSRIEKIKSTATLQRLSLDSKIINNRKVQVCSTGCQTDDLILKEKDELVTRVNELLIHRDALIQEIQNLKDDGPSVSQCKESEKDNFSENSALKEIATLKEEIRKQDVIIKEINELNDSITNKYESLQLQVRMLTKITYKNRSTSFNPTRLAPAPTDQVNSLSTNTHLPYRKIHFYGDSHSRDLAIITNNRLTGTGTEIFGLCKSNAGLLDIVDCGSIGNGLGKEDCLIIVAGANDVARGRVDTIYKHLEQELSNLNHTNVVFVGIPLRRDIPLSHKYYKNIEAANAYISEVAIGLNHVEFFDMNEIMHRRHFTKHGFHLNRRGKQMLVSSLMESLLSRSTSWQRPPVIHRFEAPNRINTTPTSQYAAAVDNVTDEEDGMNRDLAAVVLDSAECRDTRESESVQLDTNYQSSAELIHTGGDDNDSSVVFVNACDDGCTGLLLDKLDHMEQLFADRAGAVGGGDLLLPPWHQLMQADAVATDLDDTWRLYDNTTRRLAELPPTADEELHKKARQLLNKAKKLEKNCHNTTVHALVLKEEADVLLSEINGLEHESKGIVLRLQSYGLSEGQLVSVVAALKEARQHLARIRDTDMQPNAELTMQVLTYCNTTLNELKEKIGDKERLNSLKERLNKLLEQIADMKMIVTGVMGKSNEVIKLNDKNRQMYKNVGKTVELSLGFEEDVAKLMRESTDLKNLASVMLGEAEDNIEALRRSSDDLKVLTKAVEEREGILFNLNPAYKEKYVIPAQQHASNLMDQAQKYAELFVPTRQDADFALKASKAYEDIVSALESAKQAARSASAAADIAHEQAYPGIGRDSLVDDASATGGESRQLLQAAKGQLQQTTALHEQLQLQQHAVDALRRNVTAASLDDNHLFRQLHKLNSDQVTQTADSTLSRTDELTETAAKVKETADDIKKAVLTSLKPQLDKLEGLEDISLNSAKDMISESQENVKKAEQLLSDIASRAQSDEDRFNAWNESVTGKLEALRNKITQARHLADGIRLSLTSKGERGSCIRTYQPSHLEPTTMTSIVLTYAISSQQRDALLFYLPSTTTDDFVAIEMVNRKMRFVWNMGGGVGEVTHPMHIQTAGDLSQDQHWYRVEAERAEEVVEEQAFSFSGDSYAVLTYDSSSAYNKYVFSVSLSFRTLDENALLFHAVGDHPVIESNHILHPY</sequence>
<dbReference type="InterPro" id="IPR013320">
    <property type="entry name" value="ConA-like_dom_sf"/>
</dbReference>
<dbReference type="Pfam" id="PF02210">
    <property type="entry name" value="Laminin_G_2"/>
    <property type="match status" value="1"/>
</dbReference>
<evidence type="ECO:0000259" key="6">
    <source>
        <dbReference type="Pfam" id="PF02210"/>
    </source>
</evidence>
<dbReference type="EMBL" id="QKKF02033178">
    <property type="protein sequence ID" value="RZF33930.1"/>
    <property type="molecule type" value="Genomic_DNA"/>
</dbReference>
<dbReference type="GO" id="GO:0051231">
    <property type="term" value="P:spindle elongation"/>
    <property type="evidence" value="ECO:0007669"/>
    <property type="project" value="TreeGrafter"/>
</dbReference>
<dbReference type="Gene3D" id="2.60.120.200">
    <property type="match status" value="2"/>
</dbReference>
<organism evidence="7 8">
    <name type="scientific">Laodelphax striatellus</name>
    <name type="common">Small brown planthopper</name>
    <name type="synonym">Delphax striatella</name>
    <dbReference type="NCBI Taxonomy" id="195883"/>
    <lineage>
        <taxon>Eukaryota</taxon>
        <taxon>Metazoa</taxon>
        <taxon>Ecdysozoa</taxon>
        <taxon>Arthropoda</taxon>
        <taxon>Hexapoda</taxon>
        <taxon>Insecta</taxon>
        <taxon>Pterygota</taxon>
        <taxon>Neoptera</taxon>
        <taxon>Paraneoptera</taxon>
        <taxon>Hemiptera</taxon>
        <taxon>Auchenorrhyncha</taxon>
        <taxon>Fulgoroidea</taxon>
        <taxon>Delphacidae</taxon>
        <taxon>Criomorphinae</taxon>
        <taxon>Laodelphax</taxon>
    </lineage>
</organism>
<keyword evidence="8" id="KW-1185">Reference proteome</keyword>
<evidence type="ECO:0000256" key="2">
    <source>
        <dbReference type="ARBA" id="ARBA00022490"/>
    </source>
</evidence>
<evidence type="ECO:0000256" key="4">
    <source>
        <dbReference type="ARBA" id="ARBA00023212"/>
    </source>
</evidence>
<evidence type="ECO:0000256" key="3">
    <source>
        <dbReference type="ARBA" id="ARBA00023175"/>
    </source>
</evidence>
<feature type="coiled-coil region" evidence="5">
    <location>
        <begin position="528"/>
        <end position="576"/>
    </location>
</feature>